<reference evidence="7" key="1">
    <citation type="submission" date="2021-03" db="EMBL/GenBank/DDBJ databases">
        <title>Chromosome level genome of the anhydrobiotic midge Polypedilum vanderplanki.</title>
        <authorList>
            <person name="Yoshida Y."/>
            <person name="Kikawada T."/>
            <person name="Gusev O."/>
        </authorList>
    </citation>
    <scope>NUCLEOTIDE SEQUENCE</scope>
    <source>
        <strain evidence="7">NIAS01</strain>
        <tissue evidence="7">Whole body or cell culture</tissue>
    </source>
</reference>
<dbReference type="GO" id="GO:0008239">
    <property type="term" value="F:dipeptidyl-peptidase activity"/>
    <property type="evidence" value="ECO:0007669"/>
    <property type="project" value="TreeGrafter"/>
</dbReference>
<evidence type="ECO:0000313" key="7">
    <source>
        <dbReference type="EMBL" id="KAG5670378.1"/>
    </source>
</evidence>
<dbReference type="GO" id="GO:0006508">
    <property type="term" value="P:proteolysis"/>
    <property type="evidence" value="ECO:0007669"/>
    <property type="project" value="UniProtKB-KW"/>
</dbReference>
<dbReference type="InterPro" id="IPR008758">
    <property type="entry name" value="Peptidase_S28"/>
</dbReference>
<keyword evidence="4" id="KW-0378">Hydrolase</keyword>
<comment type="caution">
    <text evidence="7">The sequence shown here is derived from an EMBL/GenBank/DDBJ whole genome shotgun (WGS) entry which is preliminary data.</text>
</comment>
<keyword evidence="5" id="KW-0325">Glycoprotein</keyword>
<evidence type="ECO:0000256" key="4">
    <source>
        <dbReference type="ARBA" id="ARBA00022801"/>
    </source>
</evidence>
<dbReference type="EMBL" id="JADBJN010000003">
    <property type="protein sequence ID" value="KAG5670378.1"/>
    <property type="molecule type" value="Genomic_DNA"/>
</dbReference>
<evidence type="ECO:0000256" key="5">
    <source>
        <dbReference type="ARBA" id="ARBA00023180"/>
    </source>
</evidence>
<feature type="chain" id="PRO_5039898639" evidence="6">
    <location>
        <begin position="20"/>
        <end position="504"/>
    </location>
</feature>
<feature type="signal peptide" evidence="6">
    <location>
        <begin position="1"/>
        <end position="19"/>
    </location>
</feature>
<dbReference type="AlphaFoldDB" id="A0A9J6BKT4"/>
<evidence type="ECO:0000256" key="3">
    <source>
        <dbReference type="ARBA" id="ARBA00022729"/>
    </source>
</evidence>
<dbReference type="GO" id="GO:0070008">
    <property type="term" value="F:serine-type exopeptidase activity"/>
    <property type="evidence" value="ECO:0007669"/>
    <property type="project" value="InterPro"/>
</dbReference>
<proteinExistence type="inferred from homology"/>
<evidence type="ECO:0000256" key="1">
    <source>
        <dbReference type="ARBA" id="ARBA00011079"/>
    </source>
</evidence>
<accession>A0A9J6BKT4</accession>
<dbReference type="InterPro" id="IPR029058">
    <property type="entry name" value="AB_hydrolase_fold"/>
</dbReference>
<dbReference type="Gene3D" id="3.40.50.1820">
    <property type="entry name" value="alpha/beta hydrolase"/>
    <property type="match status" value="1"/>
</dbReference>
<evidence type="ECO:0000313" key="8">
    <source>
        <dbReference type="Proteomes" id="UP001107558"/>
    </source>
</evidence>
<name>A0A9J6BKT4_POLVA</name>
<comment type="similarity">
    <text evidence="1">Belongs to the peptidase S28 family.</text>
</comment>
<dbReference type="Gene3D" id="1.20.120.980">
    <property type="entry name" value="Serine carboxypeptidase S28, SKS domain"/>
    <property type="match status" value="1"/>
</dbReference>
<gene>
    <name evidence="7" type="ORF">PVAND_000648</name>
</gene>
<protein>
    <submittedName>
        <fullName evidence="7">Uncharacterized protein</fullName>
    </submittedName>
</protein>
<dbReference type="Pfam" id="PF05577">
    <property type="entry name" value="Peptidase_S28"/>
    <property type="match status" value="1"/>
</dbReference>
<evidence type="ECO:0000256" key="6">
    <source>
        <dbReference type="SAM" id="SignalP"/>
    </source>
</evidence>
<organism evidence="7 8">
    <name type="scientific">Polypedilum vanderplanki</name>
    <name type="common">Sleeping chironomid midge</name>
    <dbReference type="NCBI Taxonomy" id="319348"/>
    <lineage>
        <taxon>Eukaryota</taxon>
        <taxon>Metazoa</taxon>
        <taxon>Ecdysozoa</taxon>
        <taxon>Arthropoda</taxon>
        <taxon>Hexapoda</taxon>
        <taxon>Insecta</taxon>
        <taxon>Pterygota</taxon>
        <taxon>Neoptera</taxon>
        <taxon>Endopterygota</taxon>
        <taxon>Diptera</taxon>
        <taxon>Nematocera</taxon>
        <taxon>Chironomoidea</taxon>
        <taxon>Chironomidae</taxon>
        <taxon>Chironominae</taxon>
        <taxon>Polypedilum</taxon>
        <taxon>Polypedilum</taxon>
    </lineage>
</organism>
<dbReference type="PANTHER" id="PTHR11010:SF5">
    <property type="entry name" value="RE36938P-RELATED"/>
    <property type="match status" value="1"/>
</dbReference>
<dbReference type="Proteomes" id="UP001107558">
    <property type="component" value="Chromosome 3"/>
</dbReference>
<evidence type="ECO:0000256" key="2">
    <source>
        <dbReference type="ARBA" id="ARBA00022670"/>
    </source>
</evidence>
<dbReference type="SUPFAM" id="SSF53474">
    <property type="entry name" value="alpha/beta-Hydrolases"/>
    <property type="match status" value="2"/>
</dbReference>
<dbReference type="PANTHER" id="PTHR11010">
    <property type="entry name" value="PROTEASE S28 PRO-X CARBOXYPEPTIDASE-RELATED"/>
    <property type="match status" value="1"/>
</dbReference>
<keyword evidence="3 6" id="KW-0732">Signal</keyword>
<keyword evidence="2" id="KW-0645">Protease</keyword>
<sequence length="504" mass="58507">MKTFLAFFLVAASAQISFAALSYLRYNVKDSILREPPLRQPIPTADVIQEGWVRQRLDNFDPQNTQHFYMRYLMNSEHLQEGGPIFIFVGGEWTISPGMIRAGHMFDMARNLSGLMIYTEHRYYGYTTPVPNLEMDNMRFLNIDQALADLAHFIVYMKEQIPQIRNSHVILVGCSYSGTMVTWFMQKYPHLAAGAWSMSAPLLAKVDFIEYKEVVSHAVTTVGGEQCSGRIRRAIEEMEAMVAANNTSEINRLFRLCDPLDLTNQLDVWSLFSDVAGPWSGMVQYYNEFYRDIEDPCENLVAINATSDIEAYAEWLMNRWRIRDGYCYDHTYAAFLDDFSGTNWDDWVARSEWRQWLYQTCAEYGWYQSSGSEHPDFIFGSSFPADFSLQWCHDLYDNFFTPDIVHGSIDRTNVIYGGLNPNVRRVYSSHGEFDPWAPMGVRWDINDESPTVILPRQSHCSDTSSISDRDRPEVREHKERLFQVILRWLEEADRNQPNPEAKKH</sequence>
<keyword evidence="8" id="KW-1185">Reference proteome</keyword>
<dbReference type="OrthoDB" id="1735038at2759"/>
<dbReference type="InterPro" id="IPR042269">
    <property type="entry name" value="Ser_carbopepase_S28_SKS"/>
</dbReference>